<accession>A0ABQ5QCG4</accession>
<reference evidence="2 3" key="1">
    <citation type="journal article" date="2023" name="Antonie Van Leeuwenhoek">
        <title>Mesoterricola silvestris gen. nov., sp. nov., Mesoterricola sediminis sp. nov., Geothrix oryzae sp. nov., Geothrix edaphica sp. nov., Geothrix rubra sp. nov., and Geothrix limicola sp. nov., six novel members of Acidobacteriota isolated from soils.</title>
        <authorList>
            <person name="Itoh H."/>
            <person name="Sugisawa Y."/>
            <person name="Mise K."/>
            <person name="Xu Z."/>
            <person name="Kuniyasu M."/>
            <person name="Ushijima N."/>
            <person name="Kawano K."/>
            <person name="Kobayashi E."/>
            <person name="Shiratori Y."/>
            <person name="Masuda Y."/>
            <person name="Senoo K."/>
        </authorList>
    </citation>
    <scope>NUCLEOTIDE SEQUENCE [LARGE SCALE GENOMIC DNA]</scope>
    <source>
        <strain evidence="2 3">Red804</strain>
    </source>
</reference>
<proteinExistence type="predicted"/>
<dbReference type="Proteomes" id="UP001165069">
    <property type="component" value="Unassembled WGS sequence"/>
</dbReference>
<feature type="domain" description="DUF5666" evidence="1">
    <location>
        <begin position="108"/>
        <end position="176"/>
    </location>
</feature>
<name>A0ABQ5QCG4_9BACT</name>
<comment type="caution">
    <text evidence="2">The sequence shown here is derived from an EMBL/GenBank/DDBJ whole genome shotgun (WGS) entry which is preliminary data.</text>
</comment>
<feature type="domain" description="DUF5666" evidence="1">
    <location>
        <begin position="333"/>
        <end position="399"/>
    </location>
</feature>
<dbReference type="InterPro" id="IPR043724">
    <property type="entry name" value="DUF5666"/>
</dbReference>
<feature type="domain" description="DUF5666" evidence="1">
    <location>
        <begin position="47"/>
        <end position="91"/>
    </location>
</feature>
<dbReference type="PROSITE" id="PS51257">
    <property type="entry name" value="PROKAR_LIPOPROTEIN"/>
    <property type="match status" value="1"/>
</dbReference>
<dbReference type="EMBL" id="BSDE01000001">
    <property type="protein sequence ID" value="GLH72126.1"/>
    <property type="molecule type" value="Genomic_DNA"/>
</dbReference>
<feature type="domain" description="DUF5666" evidence="1">
    <location>
        <begin position="259"/>
        <end position="316"/>
    </location>
</feature>
<dbReference type="RefSeq" id="WP_285570190.1">
    <property type="nucleotide sequence ID" value="NZ_BSDE01000001.1"/>
</dbReference>
<sequence>MVSSVRILVVSCGVALLSACGGSGYKTQSAPPPATGAQVTVVGALAGTASALQFNGQPVDATAATVTVNGQPGSAADLQPGVMLHAKGSVAGSSLHLSRADVRPDLCGPITAVDVTGGKITVLTKVVTVDALTVLVQQGSDHTFTPLALADFKVGDPVRAFGSTQSDGSFLATRIERRAAGTHEGEELRGLVSGLDAGASTFMIGTITVNYGSATVRGTLANGVRVEIGGTLSGTTFTATRVEVETDMEDDRGSAMELRGPVLTLDATAKTFTLLTFKVDFSAAAVQGTLAVGAVVEVEGNPSPTAPDTILATRVEVRFAQHGDGASDEEARGMLSAVSAADLTFTLGGTTYWTDAQTVFIRDDAAIAFSDLKVGDAVEVRALSTKTNAAGQPYASRVEEEGMH</sequence>
<evidence type="ECO:0000313" key="2">
    <source>
        <dbReference type="EMBL" id="GLH72126.1"/>
    </source>
</evidence>
<feature type="domain" description="DUF5666" evidence="1">
    <location>
        <begin position="189"/>
        <end position="243"/>
    </location>
</feature>
<gene>
    <name evidence="2" type="ORF">GETHLI_06280</name>
</gene>
<protein>
    <recommendedName>
        <fullName evidence="1">DUF5666 domain-containing protein</fullName>
    </recommendedName>
</protein>
<keyword evidence="3" id="KW-1185">Reference proteome</keyword>
<organism evidence="2 3">
    <name type="scientific">Geothrix limicola</name>
    <dbReference type="NCBI Taxonomy" id="2927978"/>
    <lineage>
        <taxon>Bacteria</taxon>
        <taxon>Pseudomonadati</taxon>
        <taxon>Acidobacteriota</taxon>
        <taxon>Holophagae</taxon>
        <taxon>Holophagales</taxon>
        <taxon>Holophagaceae</taxon>
        <taxon>Geothrix</taxon>
    </lineage>
</organism>
<evidence type="ECO:0000313" key="3">
    <source>
        <dbReference type="Proteomes" id="UP001165069"/>
    </source>
</evidence>
<dbReference type="Pfam" id="PF18914">
    <property type="entry name" value="DUF5666"/>
    <property type="match status" value="5"/>
</dbReference>
<evidence type="ECO:0000259" key="1">
    <source>
        <dbReference type="Pfam" id="PF18914"/>
    </source>
</evidence>